<accession>A0A1J7GVS7</accession>
<dbReference type="Proteomes" id="UP000188354">
    <property type="component" value="Chromosome LG17"/>
</dbReference>
<name>A0A1J7GVS7_LUPAN</name>
<evidence type="ECO:0000313" key="2">
    <source>
        <dbReference type="Proteomes" id="UP000188354"/>
    </source>
</evidence>
<protein>
    <submittedName>
        <fullName evidence="1">Uncharacterized protein</fullName>
    </submittedName>
</protein>
<dbReference type="AlphaFoldDB" id="A0A1J7GVS7"/>
<sequence length="67" mass="7881">MTIPFLLHFPRSFKAGDKGRREKISRIWPSSSSIQRRQRGKPIDEGAVKWFTVVPDLGFLFPWWPPK</sequence>
<gene>
    <name evidence="1" type="ORF">TanjilG_13809</name>
</gene>
<dbReference type="EMBL" id="CM007377">
    <property type="protein sequence ID" value="OIV94192.1"/>
    <property type="molecule type" value="Genomic_DNA"/>
</dbReference>
<keyword evidence="2" id="KW-1185">Reference proteome</keyword>
<evidence type="ECO:0000313" key="1">
    <source>
        <dbReference type="EMBL" id="OIV94192.1"/>
    </source>
</evidence>
<proteinExistence type="predicted"/>
<organism evidence="1 2">
    <name type="scientific">Lupinus angustifolius</name>
    <name type="common">Narrow-leaved blue lupine</name>
    <dbReference type="NCBI Taxonomy" id="3871"/>
    <lineage>
        <taxon>Eukaryota</taxon>
        <taxon>Viridiplantae</taxon>
        <taxon>Streptophyta</taxon>
        <taxon>Embryophyta</taxon>
        <taxon>Tracheophyta</taxon>
        <taxon>Spermatophyta</taxon>
        <taxon>Magnoliopsida</taxon>
        <taxon>eudicotyledons</taxon>
        <taxon>Gunneridae</taxon>
        <taxon>Pentapetalae</taxon>
        <taxon>rosids</taxon>
        <taxon>fabids</taxon>
        <taxon>Fabales</taxon>
        <taxon>Fabaceae</taxon>
        <taxon>Papilionoideae</taxon>
        <taxon>50 kb inversion clade</taxon>
        <taxon>genistoids sensu lato</taxon>
        <taxon>core genistoids</taxon>
        <taxon>Genisteae</taxon>
        <taxon>Lupinus</taxon>
    </lineage>
</organism>
<dbReference type="Gramene" id="OIV94192">
    <property type="protein sequence ID" value="OIV94192"/>
    <property type="gene ID" value="TanjilG_13809"/>
</dbReference>
<reference evidence="1 2" key="1">
    <citation type="journal article" date="2017" name="Plant Biotechnol. J.">
        <title>A comprehensive draft genome sequence for lupin (Lupinus angustifolius), an emerging health food: insights into plant-microbe interactions and legume evolution.</title>
        <authorList>
            <person name="Hane J.K."/>
            <person name="Ming Y."/>
            <person name="Kamphuis L.G."/>
            <person name="Nelson M.N."/>
            <person name="Garg G."/>
            <person name="Atkins C.A."/>
            <person name="Bayer P.E."/>
            <person name="Bravo A."/>
            <person name="Bringans S."/>
            <person name="Cannon S."/>
            <person name="Edwards D."/>
            <person name="Foley R."/>
            <person name="Gao L.L."/>
            <person name="Harrison M.J."/>
            <person name="Huang W."/>
            <person name="Hurgobin B."/>
            <person name="Li S."/>
            <person name="Liu C.W."/>
            <person name="McGrath A."/>
            <person name="Morahan G."/>
            <person name="Murray J."/>
            <person name="Weller J."/>
            <person name="Jian J."/>
            <person name="Singh K.B."/>
        </authorList>
    </citation>
    <scope>NUCLEOTIDE SEQUENCE [LARGE SCALE GENOMIC DNA]</scope>
    <source>
        <strain evidence="2">cv. Tanjil</strain>
        <tissue evidence="1">Whole plant</tissue>
    </source>
</reference>